<evidence type="ECO:0000256" key="1">
    <source>
        <dbReference type="ARBA" id="ARBA00001974"/>
    </source>
</evidence>
<dbReference type="KEGG" id="glz:GLAREA_02167"/>
<dbReference type="GO" id="GO:0004497">
    <property type="term" value="F:monooxygenase activity"/>
    <property type="evidence" value="ECO:0007669"/>
    <property type="project" value="UniProtKB-KW"/>
</dbReference>
<dbReference type="InterPro" id="IPR002938">
    <property type="entry name" value="FAD-bd"/>
</dbReference>
<dbReference type="Proteomes" id="UP000016922">
    <property type="component" value="Unassembled WGS sequence"/>
</dbReference>
<dbReference type="Gene3D" id="3.50.50.60">
    <property type="entry name" value="FAD/NAD(P)-binding domain"/>
    <property type="match status" value="1"/>
</dbReference>
<evidence type="ECO:0000313" key="9">
    <source>
        <dbReference type="EMBL" id="EPE26255.1"/>
    </source>
</evidence>
<feature type="domain" description="FAD-binding" evidence="8">
    <location>
        <begin position="106"/>
        <end position="156"/>
    </location>
</feature>
<dbReference type="PANTHER" id="PTHR47178:SF4">
    <property type="entry name" value="FAD-DEPENDENT MONOOXYGENASE APTC"/>
    <property type="match status" value="1"/>
</dbReference>
<dbReference type="GO" id="GO:0071949">
    <property type="term" value="F:FAD binding"/>
    <property type="evidence" value="ECO:0007669"/>
    <property type="project" value="InterPro"/>
</dbReference>
<evidence type="ECO:0000313" key="10">
    <source>
        <dbReference type="Proteomes" id="UP000016922"/>
    </source>
</evidence>
<dbReference type="SUPFAM" id="SSF51905">
    <property type="entry name" value="FAD/NAD(P)-binding domain"/>
    <property type="match status" value="1"/>
</dbReference>
<keyword evidence="5" id="KW-0274">FAD</keyword>
<evidence type="ECO:0000256" key="6">
    <source>
        <dbReference type="ARBA" id="ARBA00023002"/>
    </source>
</evidence>
<protein>
    <recommendedName>
        <fullName evidence="8">FAD-binding domain-containing protein</fullName>
    </recommendedName>
</protein>
<comment type="pathway">
    <text evidence="2">Secondary metabolite biosynthesis.</text>
</comment>
<organism evidence="9 10">
    <name type="scientific">Glarea lozoyensis (strain ATCC 20868 / MF5171)</name>
    <dbReference type="NCBI Taxonomy" id="1116229"/>
    <lineage>
        <taxon>Eukaryota</taxon>
        <taxon>Fungi</taxon>
        <taxon>Dikarya</taxon>
        <taxon>Ascomycota</taxon>
        <taxon>Pezizomycotina</taxon>
        <taxon>Leotiomycetes</taxon>
        <taxon>Helotiales</taxon>
        <taxon>Helotiaceae</taxon>
        <taxon>Glarea</taxon>
    </lineage>
</organism>
<evidence type="ECO:0000256" key="7">
    <source>
        <dbReference type="ARBA" id="ARBA00023033"/>
    </source>
</evidence>
<dbReference type="OrthoDB" id="47494at2759"/>
<evidence type="ECO:0000256" key="3">
    <source>
        <dbReference type="ARBA" id="ARBA00007992"/>
    </source>
</evidence>
<sequence length="212" mass="23848">MKDSNVIEVKQKDSILNISVNEQTPEQFSVSWVYSRPSRGASDALHKPNRPLSSATAIPAEFYQEIGALEDLSQPFKEIFNANKLRSERVLHWLMRTILVSLSELQELGREGVFFMEDAVHAEPIIGGNGANAAIRDGVGLAECISEDGTTGVLKWYDTQYGRWKEGVDESEKMIAKVHSEPTYLPEVIYPFSGIETEELLFWNRKQSVVLT</sequence>
<name>S3CKI7_GLAL2</name>
<evidence type="ECO:0000256" key="4">
    <source>
        <dbReference type="ARBA" id="ARBA00022630"/>
    </source>
</evidence>
<keyword evidence="4" id="KW-0285">Flavoprotein</keyword>
<dbReference type="PANTHER" id="PTHR47178">
    <property type="entry name" value="MONOOXYGENASE, FAD-BINDING"/>
    <property type="match status" value="1"/>
</dbReference>
<evidence type="ECO:0000256" key="5">
    <source>
        <dbReference type="ARBA" id="ARBA00022827"/>
    </source>
</evidence>
<dbReference type="HOGENOM" id="CLU_1299828_0_0_1"/>
<dbReference type="GeneID" id="19461225"/>
<keyword evidence="6" id="KW-0560">Oxidoreductase</keyword>
<reference evidence="9 10" key="1">
    <citation type="journal article" date="2013" name="BMC Genomics">
        <title>Genomics-driven discovery of the pneumocandin biosynthetic gene cluster in the fungus Glarea lozoyensis.</title>
        <authorList>
            <person name="Chen L."/>
            <person name="Yue Q."/>
            <person name="Zhang X."/>
            <person name="Xiang M."/>
            <person name="Wang C."/>
            <person name="Li S."/>
            <person name="Che Y."/>
            <person name="Ortiz-Lopez F.J."/>
            <person name="Bills G.F."/>
            <person name="Liu X."/>
            <person name="An Z."/>
        </authorList>
    </citation>
    <scope>NUCLEOTIDE SEQUENCE [LARGE SCALE GENOMIC DNA]</scope>
    <source>
        <strain evidence="10">ATCC 20868 / MF5171</strain>
    </source>
</reference>
<dbReference type="EMBL" id="KE145371">
    <property type="protein sequence ID" value="EPE26255.1"/>
    <property type="molecule type" value="Genomic_DNA"/>
</dbReference>
<dbReference type="RefSeq" id="XP_008087574.1">
    <property type="nucleotide sequence ID" value="XM_008089383.1"/>
</dbReference>
<dbReference type="Pfam" id="PF01494">
    <property type="entry name" value="FAD_binding_3"/>
    <property type="match status" value="1"/>
</dbReference>
<dbReference type="AlphaFoldDB" id="S3CKI7"/>
<evidence type="ECO:0000256" key="2">
    <source>
        <dbReference type="ARBA" id="ARBA00005179"/>
    </source>
</evidence>
<accession>S3CKI7</accession>
<dbReference type="InterPro" id="IPR036188">
    <property type="entry name" value="FAD/NAD-bd_sf"/>
</dbReference>
<comment type="cofactor">
    <cofactor evidence="1">
        <name>FAD</name>
        <dbReference type="ChEBI" id="CHEBI:57692"/>
    </cofactor>
</comment>
<comment type="similarity">
    <text evidence="3">Belongs to the paxM FAD-dependent monooxygenase family.</text>
</comment>
<keyword evidence="10" id="KW-1185">Reference proteome</keyword>
<evidence type="ECO:0000259" key="8">
    <source>
        <dbReference type="Pfam" id="PF01494"/>
    </source>
</evidence>
<keyword evidence="7" id="KW-0503">Monooxygenase</keyword>
<gene>
    <name evidence="9" type="ORF">GLAREA_02167</name>
</gene>
<proteinExistence type="inferred from homology"/>